<feature type="transmembrane region" description="Helical" evidence="7">
    <location>
        <begin position="261"/>
        <end position="280"/>
    </location>
</feature>
<comment type="similarity">
    <text evidence="2">Belongs to the EamA transporter family.</text>
</comment>
<protein>
    <submittedName>
        <fullName evidence="9">EamA-like transporter family protein</fullName>
    </submittedName>
</protein>
<dbReference type="InterPro" id="IPR000620">
    <property type="entry name" value="EamA_dom"/>
</dbReference>
<dbReference type="PANTHER" id="PTHR32322">
    <property type="entry name" value="INNER MEMBRANE TRANSPORTER"/>
    <property type="match status" value="1"/>
</dbReference>
<evidence type="ECO:0000259" key="8">
    <source>
        <dbReference type="Pfam" id="PF00892"/>
    </source>
</evidence>
<evidence type="ECO:0000256" key="7">
    <source>
        <dbReference type="SAM" id="Phobius"/>
    </source>
</evidence>
<feature type="transmembrane region" description="Helical" evidence="7">
    <location>
        <begin position="171"/>
        <end position="188"/>
    </location>
</feature>
<feature type="transmembrane region" description="Helical" evidence="7">
    <location>
        <begin position="195"/>
        <end position="217"/>
    </location>
</feature>
<feature type="transmembrane region" description="Helical" evidence="7">
    <location>
        <begin position="229"/>
        <end position="249"/>
    </location>
</feature>
<keyword evidence="3" id="KW-1003">Cell membrane</keyword>
<comment type="subcellular location">
    <subcellularLocation>
        <location evidence="1">Cell membrane</location>
        <topology evidence="1">Multi-pass membrane protein</topology>
    </subcellularLocation>
</comment>
<evidence type="ECO:0000256" key="5">
    <source>
        <dbReference type="ARBA" id="ARBA00022989"/>
    </source>
</evidence>
<feature type="domain" description="EamA" evidence="8">
    <location>
        <begin position="170"/>
        <end position="304"/>
    </location>
</feature>
<dbReference type="SUPFAM" id="SSF103481">
    <property type="entry name" value="Multidrug resistance efflux transporter EmrE"/>
    <property type="match status" value="2"/>
</dbReference>
<evidence type="ECO:0000256" key="2">
    <source>
        <dbReference type="ARBA" id="ARBA00007362"/>
    </source>
</evidence>
<dbReference type="AlphaFoldDB" id="A0A2T0AKB4"/>
<evidence type="ECO:0000256" key="6">
    <source>
        <dbReference type="ARBA" id="ARBA00023136"/>
    </source>
</evidence>
<feature type="transmembrane region" description="Helical" evidence="7">
    <location>
        <begin position="137"/>
        <end position="159"/>
    </location>
</feature>
<evidence type="ECO:0000313" key="9">
    <source>
        <dbReference type="EMBL" id="PRR69009.1"/>
    </source>
</evidence>
<reference evidence="9 10" key="1">
    <citation type="submission" date="2018-03" db="EMBL/GenBank/DDBJ databases">
        <title>Genome sequence of Moorella humiferrea DSM 23265.</title>
        <authorList>
            <person name="Poehlein A."/>
            <person name="Daniel R."/>
        </authorList>
    </citation>
    <scope>NUCLEOTIDE SEQUENCE [LARGE SCALE GENOMIC DNA]</scope>
    <source>
        <strain evidence="9 10">DSM 23265</strain>
    </source>
</reference>
<feature type="domain" description="EamA" evidence="8">
    <location>
        <begin position="23"/>
        <end position="154"/>
    </location>
</feature>
<dbReference type="OrthoDB" id="9805239at2"/>
<feature type="transmembrane region" description="Helical" evidence="7">
    <location>
        <begin position="52"/>
        <end position="70"/>
    </location>
</feature>
<keyword evidence="5 7" id="KW-1133">Transmembrane helix</keyword>
<proteinExistence type="inferred from homology"/>
<feature type="transmembrane region" description="Helical" evidence="7">
    <location>
        <begin position="286"/>
        <end position="304"/>
    </location>
</feature>
<evidence type="ECO:0000256" key="4">
    <source>
        <dbReference type="ARBA" id="ARBA00022692"/>
    </source>
</evidence>
<dbReference type="EMBL" id="PVXM01000058">
    <property type="protein sequence ID" value="PRR69009.1"/>
    <property type="molecule type" value="Genomic_DNA"/>
</dbReference>
<dbReference type="PANTHER" id="PTHR32322:SF18">
    <property type="entry name" value="S-ADENOSYLMETHIONINE_S-ADENOSYLHOMOCYSTEINE TRANSPORTER"/>
    <property type="match status" value="1"/>
</dbReference>
<dbReference type="Pfam" id="PF00892">
    <property type="entry name" value="EamA"/>
    <property type="match status" value="2"/>
</dbReference>
<evidence type="ECO:0000313" key="10">
    <source>
        <dbReference type="Proteomes" id="UP000238415"/>
    </source>
</evidence>
<name>A0A2T0AKB4_9FIRM</name>
<gene>
    <name evidence="9" type="ORF">MOHU_25380</name>
</gene>
<dbReference type="InterPro" id="IPR050638">
    <property type="entry name" value="AA-Vitamin_Transporters"/>
</dbReference>
<dbReference type="InterPro" id="IPR037185">
    <property type="entry name" value="EmrE-like"/>
</dbReference>
<keyword evidence="10" id="KW-1185">Reference proteome</keyword>
<evidence type="ECO:0000256" key="3">
    <source>
        <dbReference type="ARBA" id="ARBA00022475"/>
    </source>
</evidence>
<feature type="transmembrane region" description="Helical" evidence="7">
    <location>
        <begin position="23"/>
        <end position="46"/>
    </location>
</feature>
<keyword evidence="4 7" id="KW-0812">Transmembrane</keyword>
<feature type="transmembrane region" description="Helical" evidence="7">
    <location>
        <begin position="109"/>
        <end position="130"/>
    </location>
</feature>
<dbReference type="GO" id="GO:0005886">
    <property type="term" value="C:plasma membrane"/>
    <property type="evidence" value="ECO:0007669"/>
    <property type="project" value="UniProtKB-SubCell"/>
</dbReference>
<organism evidence="9 10">
    <name type="scientific">Neomoorella humiferrea</name>
    <dbReference type="NCBI Taxonomy" id="676965"/>
    <lineage>
        <taxon>Bacteria</taxon>
        <taxon>Bacillati</taxon>
        <taxon>Bacillota</taxon>
        <taxon>Clostridia</taxon>
        <taxon>Neomoorellales</taxon>
        <taxon>Neomoorellaceae</taxon>
        <taxon>Neomoorella</taxon>
    </lineage>
</organism>
<dbReference type="RefSeq" id="WP_106006452.1">
    <property type="nucleotide sequence ID" value="NZ_CP136419.1"/>
</dbReference>
<dbReference type="Gene3D" id="1.10.3730.20">
    <property type="match status" value="1"/>
</dbReference>
<comment type="caution">
    <text evidence="9">The sequence shown here is derived from an EMBL/GenBank/DDBJ whole genome shotgun (WGS) entry which is preliminary data.</text>
</comment>
<feature type="transmembrane region" description="Helical" evidence="7">
    <location>
        <begin position="82"/>
        <end position="103"/>
    </location>
</feature>
<accession>A0A2T0AKB4</accession>
<keyword evidence="6 7" id="KW-0472">Membrane</keyword>
<evidence type="ECO:0000256" key="1">
    <source>
        <dbReference type="ARBA" id="ARBA00004651"/>
    </source>
</evidence>
<sequence length="314" mass="34704">MAMCPETERAIPNCKQHKNSLRLGYVAVSIATFLYGGNVIAGRLLAPNVPPAALSTLRGILGLIILLPFARRATLRPRLNDFPVFMLIGLLSVTIAYVTFAWSMQNNRAISAAVIISTSPAVTLLLLALGWHEKPNIFQIAGVVIAFAGLTLVSCEGSLKRVMALQFHKSDLILLINVIAVSLANILVQKETHRYPAITTCTWSLFFGTIFLLPPGLWEIIRYGWHLTWWEWLLLFYMGGIIAGVALLLNFEAVNRLGSGTVAMFNNLTPLVTVILAALLLNEKLLWYHTLGMILALGGVFLSLRRRLREENSL</sequence>
<dbReference type="Proteomes" id="UP000238415">
    <property type="component" value="Unassembled WGS sequence"/>
</dbReference>